<reference evidence="3" key="1">
    <citation type="journal article" date="2013" name="Genetics">
        <title>The draft genome and transcriptome of Panagrellus redivivus are shaped by the harsh demands of a free-living lifestyle.</title>
        <authorList>
            <person name="Srinivasan J."/>
            <person name="Dillman A.R."/>
            <person name="Macchietto M.G."/>
            <person name="Heikkinen L."/>
            <person name="Lakso M."/>
            <person name="Fracchia K.M."/>
            <person name="Antoshechkin I."/>
            <person name="Mortazavi A."/>
            <person name="Wong G."/>
            <person name="Sternberg P.W."/>
        </authorList>
    </citation>
    <scope>NUCLEOTIDE SEQUENCE [LARGE SCALE GENOMIC DNA]</scope>
    <source>
        <strain evidence="3">MT8872</strain>
    </source>
</reference>
<keyword evidence="1" id="KW-0472">Membrane</keyword>
<keyword evidence="1" id="KW-1133">Transmembrane helix</keyword>
<reference evidence="4" key="2">
    <citation type="submission" date="2020-10" db="UniProtKB">
        <authorList>
            <consortium name="WormBaseParasite"/>
        </authorList>
    </citation>
    <scope>IDENTIFICATION</scope>
</reference>
<accession>A0A7E4V3P5</accession>
<sequence length="284" mass="32345">MLRYFPAILSLMFFLGIQMITSQEVADTVEMIKTVTGMHNVKITENKETYVYTNSYEKMETIFQHFCDVSRKRFDIPAFQNDTVAFVLIGREIHLHVWRDDYWFAIGDNDKKRSDFLCTFSVSPNGSVIILPRFPGLPFKFQSLESATAFGDGGRILNTRLSWTQLNTELKLKLPASVRFLMRESTATTLAKLESTTLKAETTEMTETMHSETVPSKRFLRDKWWLIVDMGSAIIIVNGIISGIFIGLLLRLSTATESVTVSTTSEPQMSEMSNATITFEQQQK</sequence>
<evidence type="ECO:0000313" key="4">
    <source>
        <dbReference type="WBParaSite" id="Pan_g16114.t1"/>
    </source>
</evidence>
<proteinExistence type="predicted"/>
<feature type="chain" id="PRO_5028803445" evidence="2">
    <location>
        <begin position="23"/>
        <end position="284"/>
    </location>
</feature>
<keyword evidence="3" id="KW-1185">Reference proteome</keyword>
<evidence type="ECO:0000256" key="2">
    <source>
        <dbReference type="SAM" id="SignalP"/>
    </source>
</evidence>
<dbReference type="AlphaFoldDB" id="A0A7E4V3P5"/>
<name>A0A7E4V3P5_PANRE</name>
<organism evidence="3 4">
    <name type="scientific">Panagrellus redivivus</name>
    <name type="common">Microworm</name>
    <dbReference type="NCBI Taxonomy" id="6233"/>
    <lineage>
        <taxon>Eukaryota</taxon>
        <taxon>Metazoa</taxon>
        <taxon>Ecdysozoa</taxon>
        <taxon>Nematoda</taxon>
        <taxon>Chromadorea</taxon>
        <taxon>Rhabditida</taxon>
        <taxon>Tylenchina</taxon>
        <taxon>Panagrolaimomorpha</taxon>
        <taxon>Panagrolaimoidea</taxon>
        <taxon>Panagrolaimidae</taxon>
        <taxon>Panagrellus</taxon>
    </lineage>
</organism>
<evidence type="ECO:0000256" key="1">
    <source>
        <dbReference type="SAM" id="Phobius"/>
    </source>
</evidence>
<dbReference type="Proteomes" id="UP000492821">
    <property type="component" value="Unassembled WGS sequence"/>
</dbReference>
<keyword evidence="1" id="KW-0812">Transmembrane</keyword>
<feature type="signal peptide" evidence="2">
    <location>
        <begin position="1"/>
        <end position="22"/>
    </location>
</feature>
<feature type="transmembrane region" description="Helical" evidence="1">
    <location>
        <begin position="224"/>
        <end position="250"/>
    </location>
</feature>
<dbReference type="WBParaSite" id="Pan_g16114.t1">
    <property type="protein sequence ID" value="Pan_g16114.t1"/>
    <property type="gene ID" value="Pan_g16114"/>
</dbReference>
<protein>
    <submittedName>
        <fullName evidence="4">DsbC domain-containing protein</fullName>
    </submittedName>
</protein>
<evidence type="ECO:0000313" key="3">
    <source>
        <dbReference type="Proteomes" id="UP000492821"/>
    </source>
</evidence>
<keyword evidence="2" id="KW-0732">Signal</keyword>